<evidence type="ECO:0000313" key="8">
    <source>
        <dbReference type="EMBL" id="OAX40584.1"/>
    </source>
</evidence>
<organism evidence="8 9">
    <name type="scientific">Rhizopogon vinicolor AM-OR11-026</name>
    <dbReference type="NCBI Taxonomy" id="1314800"/>
    <lineage>
        <taxon>Eukaryota</taxon>
        <taxon>Fungi</taxon>
        <taxon>Dikarya</taxon>
        <taxon>Basidiomycota</taxon>
        <taxon>Agaricomycotina</taxon>
        <taxon>Agaricomycetes</taxon>
        <taxon>Agaricomycetidae</taxon>
        <taxon>Boletales</taxon>
        <taxon>Suillineae</taxon>
        <taxon>Rhizopogonaceae</taxon>
        <taxon>Rhizopogon</taxon>
    </lineage>
</organism>
<name>A0A1B7N6V9_9AGAM</name>
<feature type="active site" description="Charge relay system" evidence="5">
    <location>
        <position position="110"/>
    </location>
</feature>
<dbReference type="PANTHER" id="PTHR46072">
    <property type="entry name" value="AMIDASE-RELATED-RELATED"/>
    <property type="match status" value="1"/>
</dbReference>
<feature type="active site" description="Acyl-ester intermediate" evidence="5">
    <location>
        <position position="209"/>
    </location>
</feature>
<evidence type="ECO:0000256" key="5">
    <source>
        <dbReference type="PIRSR" id="PIRSR001221-1"/>
    </source>
</evidence>
<dbReference type="EMBL" id="KV448207">
    <property type="protein sequence ID" value="OAX40584.1"/>
    <property type="molecule type" value="Genomic_DNA"/>
</dbReference>
<comment type="similarity">
    <text evidence="2">Belongs to the amidase family.</text>
</comment>
<dbReference type="Pfam" id="PF01425">
    <property type="entry name" value="Amidase"/>
    <property type="match status" value="1"/>
</dbReference>
<feature type="domain" description="Amidase" evidence="7">
    <location>
        <begin position="63"/>
        <end position="542"/>
    </location>
</feature>
<dbReference type="InParanoid" id="A0A1B7N6V9"/>
<feature type="binding site" evidence="6">
    <location>
        <begin position="206"/>
        <end position="209"/>
    </location>
    <ligand>
        <name>substrate</name>
    </ligand>
</feature>
<dbReference type="Gene3D" id="3.90.1300.10">
    <property type="entry name" value="Amidase signature (AS) domain"/>
    <property type="match status" value="1"/>
</dbReference>
<dbReference type="PANTHER" id="PTHR46072:SF10">
    <property type="entry name" value="ACETAMIDASE"/>
    <property type="match status" value="1"/>
</dbReference>
<dbReference type="OrthoDB" id="6428749at2759"/>
<dbReference type="InterPro" id="IPR023631">
    <property type="entry name" value="Amidase_dom"/>
</dbReference>
<accession>A0A1B7N6V9</accession>
<evidence type="ECO:0000256" key="4">
    <source>
        <dbReference type="ARBA" id="ARBA00022801"/>
    </source>
</evidence>
<sequence>MVFSYLSHRRACRDKQQERAERIASLPSIYHESLTSRDKEILSQSVSSLVAAVQTSSLSPSDILVAYSKKALQAHAQTNCLTEVMIASAENWAITANRSGPLAGVPVSLKDLVSVKGWDSSMGYSALVGKPMAADGALVRLLRDAGAVPYVKTNVPMTMLSLESTNDVFGSTENPHKKGYSAGGSSSGEVALLALGAARLGVGTDVAGSVRAPAHYSGVYSIKASMYRFLKQGSASSMPGQEGIPATHSPMTRTLEDLETFWRAVFQMKPWNYDYSVLRIPWRDVKLPEGRPIRWGVLWDDGVVAPSPACARALKMVTTLLEKNGHEVVSLKCPSPYEGLQIASQLLLADGGKTASKNHHTFESNDAGMASAFRGLRLPYFVMKLYAWYYRYIRRDCIYAGLIDGFYEKTVPEFYALIARREDYRSRWFKVWREAEVEGRQGDQGVDFILTVPNGLPAVPHGGMRHGWKACGYTFLFNLLDYSAGVMPITHVDGTTDALPHTFRPRNAIERANYRMYDAKAMDGLPVGVQIVGRRLEEEHVLEGMKLIERLMREAGAGYVGLSL</sequence>
<reference evidence="8 9" key="1">
    <citation type="submission" date="2016-06" db="EMBL/GenBank/DDBJ databases">
        <title>Comparative genomics of the ectomycorrhizal sister species Rhizopogon vinicolor and Rhizopogon vesiculosus (Basidiomycota: Boletales) reveals a divergence of the mating type B locus.</title>
        <authorList>
            <consortium name="DOE Joint Genome Institute"/>
            <person name="Mujic A.B."/>
            <person name="Kuo A."/>
            <person name="Tritt A."/>
            <person name="Lipzen A."/>
            <person name="Chen C."/>
            <person name="Johnson J."/>
            <person name="Sharma A."/>
            <person name="Barry K."/>
            <person name="Grigoriev I.V."/>
            <person name="Spatafora J.W."/>
        </authorList>
    </citation>
    <scope>NUCLEOTIDE SEQUENCE [LARGE SCALE GENOMIC DNA]</scope>
    <source>
        <strain evidence="8 9">AM-OR11-026</strain>
    </source>
</reference>
<evidence type="ECO:0000256" key="2">
    <source>
        <dbReference type="ARBA" id="ARBA00009199"/>
    </source>
</evidence>
<dbReference type="EC" id="3.5.1.4" evidence="3"/>
<feature type="binding site" evidence="6">
    <location>
        <position position="185"/>
    </location>
    <ligand>
        <name>substrate</name>
    </ligand>
</feature>
<keyword evidence="9" id="KW-1185">Reference proteome</keyword>
<dbReference type="InterPro" id="IPR036928">
    <property type="entry name" value="AS_sf"/>
</dbReference>
<dbReference type="STRING" id="1314800.A0A1B7N6V9"/>
<feature type="active site" description="Charge relay system" evidence="5">
    <location>
        <position position="185"/>
    </location>
</feature>
<feature type="binding site" evidence="6">
    <location>
        <position position="159"/>
    </location>
    <ligand>
        <name>substrate</name>
    </ligand>
</feature>
<dbReference type="PIRSF" id="PIRSF001221">
    <property type="entry name" value="Amidase_fungi"/>
    <property type="match status" value="1"/>
</dbReference>
<evidence type="ECO:0000256" key="6">
    <source>
        <dbReference type="PIRSR" id="PIRSR001221-2"/>
    </source>
</evidence>
<dbReference type="SUPFAM" id="SSF75304">
    <property type="entry name" value="Amidase signature (AS) enzymes"/>
    <property type="match status" value="1"/>
</dbReference>
<dbReference type="Proteomes" id="UP000092154">
    <property type="component" value="Unassembled WGS sequence"/>
</dbReference>
<gene>
    <name evidence="8" type="ORF">K503DRAFT_600016</name>
</gene>
<dbReference type="AlphaFoldDB" id="A0A1B7N6V9"/>
<dbReference type="GO" id="GO:0004040">
    <property type="term" value="F:amidase activity"/>
    <property type="evidence" value="ECO:0007669"/>
    <property type="project" value="UniProtKB-EC"/>
</dbReference>
<evidence type="ECO:0000259" key="7">
    <source>
        <dbReference type="Pfam" id="PF01425"/>
    </source>
</evidence>
<evidence type="ECO:0000256" key="1">
    <source>
        <dbReference type="ARBA" id="ARBA00001311"/>
    </source>
</evidence>
<evidence type="ECO:0000313" key="9">
    <source>
        <dbReference type="Proteomes" id="UP000092154"/>
    </source>
</evidence>
<keyword evidence="4" id="KW-0378">Hydrolase</keyword>
<comment type="catalytic activity">
    <reaction evidence="1">
        <text>a monocarboxylic acid amide + H2O = a monocarboxylate + NH4(+)</text>
        <dbReference type="Rhea" id="RHEA:12020"/>
        <dbReference type="ChEBI" id="CHEBI:15377"/>
        <dbReference type="ChEBI" id="CHEBI:28938"/>
        <dbReference type="ChEBI" id="CHEBI:35757"/>
        <dbReference type="ChEBI" id="CHEBI:83628"/>
        <dbReference type="EC" id="3.5.1.4"/>
    </reaction>
</comment>
<protein>
    <recommendedName>
        <fullName evidence="3">amidase</fullName>
        <ecNumber evidence="3">3.5.1.4</ecNumber>
    </recommendedName>
</protein>
<dbReference type="FunFam" id="3.90.1300.10:FF:000003">
    <property type="entry name" value="Amidase signature enzyme"/>
    <property type="match status" value="1"/>
</dbReference>
<evidence type="ECO:0000256" key="3">
    <source>
        <dbReference type="ARBA" id="ARBA00012922"/>
    </source>
</evidence>
<proteinExistence type="inferred from homology"/>